<dbReference type="PANTHER" id="PTHR12670:SF1">
    <property type="entry name" value="NEUTRAL CERAMIDASE"/>
    <property type="match status" value="1"/>
</dbReference>
<dbReference type="PANTHER" id="PTHR12670">
    <property type="entry name" value="CERAMIDASE"/>
    <property type="match status" value="1"/>
</dbReference>
<dbReference type="InterPro" id="IPR031331">
    <property type="entry name" value="NEUT/ALK_ceramidase_C"/>
</dbReference>
<keyword evidence="4" id="KW-0732">Signal</keyword>
<proteinExistence type="inferred from homology"/>
<feature type="chain" id="PRO_5045813557" description="Neutral ceramidase" evidence="4">
    <location>
        <begin position="25"/>
        <end position="689"/>
    </location>
</feature>
<evidence type="ECO:0000256" key="3">
    <source>
        <dbReference type="RuleBase" id="RU366019"/>
    </source>
</evidence>
<protein>
    <recommendedName>
        <fullName evidence="3">Neutral ceramidase</fullName>
        <ecNumber evidence="3">3.5.1.23</ecNumber>
    </recommendedName>
</protein>
<evidence type="ECO:0000259" key="6">
    <source>
        <dbReference type="Pfam" id="PF17048"/>
    </source>
</evidence>
<dbReference type="EMBL" id="JBDLNU010000001">
    <property type="protein sequence ID" value="MFM1726762.1"/>
    <property type="molecule type" value="Genomic_DNA"/>
</dbReference>
<comment type="caution">
    <text evidence="7">The sequence shown here is derived from an EMBL/GenBank/DDBJ whole genome shotgun (WGS) entry which is preliminary data.</text>
</comment>
<accession>A0ABW9FMR9</accession>
<dbReference type="EC" id="3.5.1.23" evidence="3"/>
<dbReference type="Pfam" id="PF17048">
    <property type="entry name" value="Ceramidse_alk_C"/>
    <property type="match status" value="1"/>
</dbReference>
<dbReference type="InterPro" id="IPR031329">
    <property type="entry name" value="NEUT/ALK_ceramidase_N"/>
</dbReference>
<comment type="similarity">
    <text evidence="1 3">Belongs to the neutral ceramidase family.</text>
</comment>
<dbReference type="InterPro" id="IPR006311">
    <property type="entry name" value="TAT_signal"/>
</dbReference>
<dbReference type="PROSITE" id="PS51318">
    <property type="entry name" value="TAT"/>
    <property type="match status" value="1"/>
</dbReference>
<dbReference type="Proteomes" id="UP001629744">
    <property type="component" value="Unassembled WGS sequence"/>
</dbReference>
<feature type="domain" description="Neutral/alkaline non-lysosomal ceramidase N-terminal" evidence="5">
    <location>
        <begin position="49"/>
        <end position="527"/>
    </location>
</feature>
<evidence type="ECO:0000313" key="7">
    <source>
        <dbReference type="EMBL" id="MFM1726762.1"/>
    </source>
</evidence>
<comment type="catalytic activity">
    <reaction evidence="3">
        <text>an N-acylsphing-4-enine + H2O = sphing-4-enine + a fatty acid</text>
        <dbReference type="Rhea" id="RHEA:20856"/>
        <dbReference type="ChEBI" id="CHEBI:15377"/>
        <dbReference type="ChEBI" id="CHEBI:28868"/>
        <dbReference type="ChEBI" id="CHEBI:52639"/>
        <dbReference type="ChEBI" id="CHEBI:57756"/>
        <dbReference type="EC" id="3.5.1.23"/>
    </reaction>
</comment>
<evidence type="ECO:0000256" key="1">
    <source>
        <dbReference type="ARBA" id="ARBA00009835"/>
    </source>
</evidence>
<evidence type="ECO:0000256" key="4">
    <source>
        <dbReference type="SAM" id="SignalP"/>
    </source>
</evidence>
<feature type="signal peptide" evidence="4">
    <location>
        <begin position="1"/>
        <end position="24"/>
    </location>
</feature>
<dbReference type="RefSeq" id="WP_348609756.1">
    <property type="nucleotide sequence ID" value="NZ_CP157276.1"/>
</dbReference>
<evidence type="ECO:0000259" key="5">
    <source>
        <dbReference type="Pfam" id="PF04734"/>
    </source>
</evidence>
<sequence>MTISRRSVLAGAAAAPALAAIANAAGSTASAQPRSASAPAHRTASEQGFRVGVGLSDMTGPVAENGMMGYSQFDQRAEGLHQRTRVRAYVFADADDNRVVYTCADTCMVFQAVHDAVLARLAAKYGDLYTEKNVMLTAVHSHAACGGASQDYAYSLATLGFQPQVFDAEVDGVVEAISAAHDNLAAGTVAYGRSELKDASVNRSRVAFDRNPQRDKDYYPLGIDTSMRVLRISQGGDNVGGIGWFPTHGASLTNKNHLISGDNKGAAAYFWEHDVAGVRYLDGKPAFVACFPQTNTGDMSPNLDLQPGHGPTADEFENTRIIGERQVAAAREAFKQAAPLKSTTIDSRIMYLDMANQLVDGKYTSDGQPRRTAPACIGAGMAAGSTEDGPAIELFTEGMHNPMIDALGGVDTPTPQWLADAQAPKLVLVPVGLLPPDGWVPHVLKIQIIRIGDIYVVGGPAEFTIVSGLRIRRTVAEELGVPLENVIFQGYANAYSSYCATPEEYDAQQYEGGSTLFGRNTLPAYQQGFAALAAAMKVGADIPRGPAPRDLSGFQPGFGQDFPFDAPPPGRNFGDVVVQPADSVGAGEQVAAEFVTGHPKNDLHRRGTYFEVQRRDGDRWVRHADDGDWATKYRWRRDGVNASIARITWDVPAGTPSGTYRVQHFGNWKNPAGAVFPLTGTSAEFTVRR</sequence>
<gene>
    <name evidence="7" type="ORF">ABEU19_000200</name>
</gene>
<keyword evidence="2 3" id="KW-0378">Hydrolase</keyword>
<reference evidence="7 8" key="1">
    <citation type="submission" date="2023-11" db="EMBL/GenBank/DDBJ databases">
        <authorList>
            <person name="Val-Calvo J."/>
            <person name="Scortti M."/>
            <person name="Vazquez-Boland J."/>
        </authorList>
    </citation>
    <scope>NUCLEOTIDE SEQUENCE [LARGE SCALE GENOMIC DNA]</scope>
    <source>
        <strain evidence="7 8">DSM 46662</strain>
    </source>
</reference>
<evidence type="ECO:0000313" key="8">
    <source>
        <dbReference type="Proteomes" id="UP001629744"/>
    </source>
</evidence>
<dbReference type="InterPro" id="IPR006823">
    <property type="entry name" value="Ceramidase_alk"/>
</dbReference>
<keyword evidence="8" id="KW-1185">Reference proteome</keyword>
<name>A0ABW9FMR9_9NOCA</name>
<keyword evidence="3" id="KW-0443">Lipid metabolism</keyword>
<keyword evidence="3" id="KW-0746">Sphingolipid metabolism</keyword>
<dbReference type="Gene3D" id="2.60.40.2300">
    <property type="entry name" value="Neutral/alkaline non-lysosomal ceramidase, C-terminal domain"/>
    <property type="match status" value="1"/>
</dbReference>
<evidence type="ECO:0000256" key="2">
    <source>
        <dbReference type="ARBA" id="ARBA00022801"/>
    </source>
</evidence>
<feature type="domain" description="Neutral/alkaline non-lysosomal ceramidase C-terminal" evidence="6">
    <location>
        <begin position="530"/>
        <end position="687"/>
    </location>
</feature>
<organism evidence="7 8">
    <name type="scientific">Prescottella soli</name>
    <dbReference type="NCBI Taxonomy" id="1543852"/>
    <lineage>
        <taxon>Bacteria</taxon>
        <taxon>Bacillati</taxon>
        <taxon>Actinomycetota</taxon>
        <taxon>Actinomycetes</taxon>
        <taxon>Mycobacteriales</taxon>
        <taxon>Nocardiaceae</taxon>
        <taxon>Prescottella</taxon>
    </lineage>
</organism>
<dbReference type="Pfam" id="PF04734">
    <property type="entry name" value="Ceramidase_alk"/>
    <property type="match status" value="1"/>
</dbReference>
<dbReference type="InterPro" id="IPR038445">
    <property type="entry name" value="NCDase_C_sf"/>
</dbReference>